<gene>
    <name evidence="2" type="primary">traC</name>
    <name evidence="2" type="ORF">AWB67_06702</name>
</gene>
<keyword evidence="2" id="KW-0808">Transferase</keyword>
<dbReference type="InterPro" id="IPR013610">
    <property type="entry name" value="ArdC_N"/>
</dbReference>
<evidence type="ECO:0000313" key="2">
    <source>
        <dbReference type="EMBL" id="SAL84523.1"/>
    </source>
</evidence>
<name>A0A158KUW6_9BURK</name>
<dbReference type="AlphaFoldDB" id="A0A158KUW6"/>
<dbReference type="GO" id="GO:0016779">
    <property type="term" value="F:nucleotidyltransferase activity"/>
    <property type="evidence" value="ECO:0007669"/>
    <property type="project" value="UniProtKB-KW"/>
</dbReference>
<proteinExistence type="predicted"/>
<dbReference type="EC" id="2.7.7.-" evidence="2"/>
<sequence length="133" mass="14878">MKSEPKIDVYTRVADKIVADLEQGVRPWAKPWKADNATARITLPVRANGIPYRGINVLLLWSEALEKGHRSNRLMTFKQAIELGANVRKGEHGSLVEYANTVTKIDANDDGEVTEHDIAFMNGYLVFNVEQIG</sequence>
<dbReference type="RefSeq" id="WP_200822377.1">
    <property type="nucleotide sequence ID" value="NZ_FCOL02000128.1"/>
</dbReference>
<accession>A0A158KUW6</accession>
<dbReference type="GO" id="GO:0003697">
    <property type="term" value="F:single-stranded DNA binding"/>
    <property type="evidence" value="ECO:0007669"/>
    <property type="project" value="InterPro"/>
</dbReference>
<dbReference type="InterPro" id="IPR018247">
    <property type="entry name" value="EF_Hand_1_Ca_BS"/>
</dbReference>
<protein>
    <submittedName>
        <fullName evidence="2">DNA primase TraC</fullName>
        <ecNumber evidence="2">2.7.7.-</ecNumber>
    </submittedName>
</protein>
<dbReference type="PROSITE" id="PS00018">
    <property type="entry name" value="EF_HAND_1"/>
    <property type="match status" value="1"/>
</dbReference>
<comment type="caution">
    <text evidence="2">The sequence shown here is derived from an EMBL/GenBank/DDBJ whole genome shotgun (WGS) entry which is preliminary data.</text>
</comment>
<reference evidence="2" key="1">
    <citation type="submission" date="2016-01" db="EMBL/GenBank/DDBJ databases">
        <authorList>
            <person name="Peeters C."/>
        </authorList>
    </citation>
    <scope>NUCLEOTIDE SEQUENCE [LARGE SCALE GENOMIC DNA]</scope>
    <source>
        <strain evidence="2">LMG 22937</strain>
    </source>
</reference>
<evidence type="ECO:0000259" key="1">
    <source>
        <dbReference type="Pfam" id="PF08401"/>
    </source>
</evidence>
<evidence type="ECO:0000313" key="3">
    <source>
        <dbReference type="Proteomes" id="UP000054925"/>
    </source>
</evidence>
<dbReference type="EMBL" id="FCOL02000128">
    <property type="protein sequence ID" value="SAL84523.1"/>
    <property type="molecule type" value="Genomic_DNA"/>
</dbReference>
<keyword evidence="3" id="KW-1185">Reference proteome</keyword>
<feature type="domain" description="N-terminal" evidence="1">
    <location>
        <begin position="8"/>
        <end position="127"/>
    </location>
</feature>
<organism evidence="2 3">
    <name type="scientific">Caballeronia terrestris</name>
    <dbReference type="NCBI Taxonomy" id="1226301"/>
    <lineage>
        <taxon>Bacteria</taxon>
        <taxon>Pseudomonadati</taxon>
        <taxon>Pseudomonadota</taxon>
        <taxon>Betaproteobacteria</taxon>
        <taxon>Burkholderiales</taxon>
        <taxon>Burkholderiaceae</taxon>
        <taxon>Caballeronia</taxon>
    </lineage>
</organism>
<dbReference type="Pfam" id="PF08401">
    <property type="entry name" value="ArdcN"/>
    <property type="match status" value="1"/>
</dbReference>
<keyword evidence="2" id="KW-0548">Nucleotidyltransferase</keyword>
<dbReference type="Proteomes" id="UP000054925">
    <property type="component" value="Unassembled WGS sequence"/>
</dbReference>